<evidence type="ECO:0000259" key="1">
    <source>
        <dbReference type="PROSITE" id="PS51662"/>
    </source>
</evidence>
<dbReference type="Pfam" id="PF13449">
    <property type="entry name" value="Phytase-like"/>
    <property type="match status" value="1"/>
</dbReference>
<dbReference type="Gene3D" id="3.60.21.70">
    <property type="entry name" value="PhoD-like phosphatase"/>
    <property type="match status" value="1"/>
</dbReference>
<dbReference type="SUPFAM" id="SSF56300">
    <property type="entry name" value="Metallo-dependent phosphatases"/>
    <property type="match status" value="1"/>
</dbReference>
<dbReference type="GO" id="GO:0006629">
    <property type="term" value="P:lipid metabolic process"/>
    <property type="evidence" value="ECO:0007669"/>
    <property type="project" value="InterPro"/>
</dbReference>
<organism evidence="3 4">
    <name type="scientific">Rubrimonas cliftonensis</name>
    <dbReference type="NCBI Taxonomy" id="89524"/>
    <lineage>
        <taxon>Bacteria</taxon>
        <taxon>Pseudomonadati</taxon>
        <taxon>Pseudomonadota</taxon>
        <taxon>Alphaproteobacteria</taxon>
        <taxon>Rhodobacterales</taxon>
        <taxon>Paracoccaceae</taxon>
        <taxon>Rubrimonas</taxon>
    </lineage>
</organism>
<name>A0A1H4E6V4_9RHOB</name>
<dbReference type="PROSITE" id="PS51704">
    <property type="entry name" value="GP_PDE"/>
    <property type="match status" value="1"/>
</dbReference>
<dbReference type="InterPro" id="IPR011042">
    <property type="entry name" value="6-blade_b-propeller_TolB-like"/>
</dbReference>
<keyword evidence="3" id="KW-0378">Hydrolase</keyword>
<evidence type="ECO:0000313" key="3">
    <source>
        <dbReference type="EMBL" id="SEA80529.1"/>
    </source>
</evidence>
<dbReference type="Pfam" id="PF02333">
    <property type="entry name" value="Phytase"/>
    <property type="match status" value="1"/>
</dbReference>
<dbReference type="SUPFAM" id="SSF51695">
    <property type="entry name" value="PLC-like phosphodiesterases"/>
    <property type="match status" value="1"/>
</dbReference>
<feature type="domain" description="GP-PDE" evidence="2">
    <location>
        <begin position="766"/>
        <end position="1133"/>
    </location>
</feature>
<dbReference type="InterPro" id="IPR018946">
    <property type="entry name" value="PhoD-like_MPP"/>
</dbReference>
<dbReference type="Gene3D" id="3.60.10.10">
    <property type="entry name" value="Endonuclease/exonuclease/phosphatase"/>
    <property type="match status" value="1"/>
</dbReference>
<dbReference type="PANTHER" id="PTHR43606">
    <property type="entry name" value="PHOSPHATASE, PUTATIVE (AFU_ORTHOLOGUE AFUA_6G08710)-RELATED"/>
    <property type="match status" value="1"/>
</dbReference>
<dbReference type="Pfam" id="PF03372">
    <property type="entry name" value="Exo_endo_phos"/>
    <property type="match status" value="1"/>
</dbReference>
<dbReference type="InterPro" id="IPR005135">
    <property type="entry name" value="Endo/exonuclease/phosphatase"/>
</dbReference>
<dbReference type="SUPFAM" id="SSF50956">
    <property type="entry name" value="Thermostable phytase (3-phytase)"/>
    <property type="match status" value="1"/>
</dbReference>
<dbReference type="Gene3D" id="2.60.40.380">
    <property type="entry name" value="Purple acid phosphatase-like, N-terminal"/>
    <property type="match status" value="1"/>
</dbReference>
<dbReference type="PANTHER" id="PTHR43606:SF2">
    <property type="entry name" value="ALKALINE PHOSPHATASE FAMILY PROTEIN (AFU_ORTHOLOGUE AFUA_5G03860)"/>
    <property type="match status" value="1"/>
</dbReference>
<dbReference type="RefSeq" id="WP_093255040.1">
    <property type="nucleotide sequence ID" value="NZ_FNQM01000012.1"/>
</dbReference>
<dbReference type="InterPro" id="IPR017946">
    <property type="entry name" value="PLC-like_Pdiesterase_TIM-brl"/>
</dbReference>
<accession>A0A1H4E6V4</accession>
<dbReference type="OrthoDB" id="292013at2"/>
<sequence length="2155" mass="227358">MIDQIRVATFNASLNRNNAGQLIDDLSTPDNQQARNAAETIQRAAPDVLLINEFDYDAGGVAADLFRDNYLAVAQNGAAPVDYPYVYVAPSNTGVASGFDLNNDGTVGGPDDAFGFGFFEGQFGFAIFSKFPIDEAGVRSFQNFLWKDMPGALLFDTENGTPLAGDGGFYSAEEIDVLRLSSKNHVDVPVIVDGETVHILAAHPTPPVFDGAEDRNGKRNFDEIRFWTDYVSGKGDYIHDDAGNAGGLAADARFVIVGDYNADPFDGDAFEGAANQFFATDAILGSTTDADITPSSQGGVDQSAAQGLLNLTNEGNPAFDTADFGPDFSVPNIRVDYALPSKAGFAYQGGEVFWPGIGEPFENLTGTFPFPTSDHRLVAVDLALTPTGLGARLTPGAIEFIGEASFATGTLFDGAVIGGLSGLAFDAEAGVYYAISDDTGGFGDQRIFELTIEFGADGMLNDGDVTFTDLIVLTDGGAPIAAAADTEGVALVDGGFRVISERNLAPANDLTPRLLSFDIDGAKTAEVVAEAKFIGDGATTGVINNLGWESLTVTPDGETLYVATENGLIQDSPFATVDNGTAVRISRLDAATGATLSEYVYIVDPVAEQTVPPGGFATNGLVELLAIDNDGSLIAMERSFSAGVGNAIKLYAVRTQGATDVKDFDSFESAVEDGELEVNVDAIAEKTLLLDLGELGITLDNIEGMAFGPDLADGRKQLILVSDNNFAATQETQFLAFALELGATPLIAPVLETPDELRYPDPADAPIVIAHRGGSADRPEHTLEAYRFAIEQGADFVEPDLVTTKDGVLIARHEPWLATVQTAEGEIVRDENGDPVITFASTDVAELAQFADRLTTKQINPIQSVTGWFAEDFTLEEIKTLRAVEDQPERRPGSAAFDGQFEIPTLAEVIALVREVEAETGRVVGIYPETKEPTFLKHTGTFLDGTPINIDTSRILIDTLVAEGFTDPDRVFIQSFEIANLLELAQTIMPEAGVDLPLVQLLFNAPTFPTVDQFFHFSGAPGADPSLYADLPFIDGPTPSAALRTPENLATLAEVYASGVGPALSLVRDGAGEPTGLVEAAQAAGLLVHPYTFADAVNADIPDPADVARYVQELGFGIDGLFTDNSDTGRAAVDQVLATEGADSDDPAIYRTASGEGLVVTAMKEGGLRVYDLDGVELFRVEDAATRFNNVDLVYGLGGMDIVVASDREQDTVAIFALSDDGTLTNVTGAVPASIFGVDDGEATAYGLATYTSLVDGSEYVFVTQADGGQLAQLKLTLGETGVDAEIVRILDLPNPEELDAADLQSEGVAIDRQTGIGYVATEGAAGLYAFNAEPTGDAAFALVADNDSFVPDLEGVSIVYGANGAGSIIVSSQGDSSFTVIDRRTYEVKGSFATTAANGVDAVEESDGIDIASFALPGFERGLMVLHDGSNDPASVFPDPEDRELQNFDTNFKYFDLSHALGAVGAGPIAADFDPRDPGRVASLGLDTMPEGVAAGDATDSSVVLWARSTARGLITFEVRDASGVVATVAGYVSDPEIPVRVSVTGLSAGTDYSYAATDASGWSESGVFETAAAAGAYAGLRFGVTGDWRGELAPYPAVANVADAGLAFMLLHGDTIYADIGSPGLLNPDGTEKAQAESLSDFRAKYQEVYGERFGENFWEEVRESTSVFATIDDHEVTNDFAGGQTIGSSPLPEFLAAFPGDDPAALVNDSTLYENGLQAWQEYHPIEERFYGDTGEERTAGERQLYRSQQYGDDAQFIVLDQRSFRDAALPGPSNTFDPAQVGGAYAASFTPGRTMLGAAQLDDLKADLLSAQESGVTWKFVNTPEPMQNLFPGINMDAWDGYSAERTEILKFINDNAIENVVFVAADVHATFVNNLTYQEQPFGAQIATSAFEITTGSVAFDAPTGSFLGNLITAGDPALRAFYDSLPIAPDGDSLPNDKDDFVKAAINDILLDPLGFDPMGLDDNLAQADGLINARLVQGDYVSAHTFGWTQFDIDAATQALTVTTYGIEPYSEAELLADPAGVAARMPQIVSQFVVEAAPLLIETAPGERFVGGDRAEIIISGGGRSEVATGGGAGDIFVFNDDPGARQVFRIQDYSSAEGDSIALNGLSVADSREAAGRVILTLDSGDTIIVAGADGFDDIAFADGLF</sequence>
<dbReference type="InterPro" id="IPR052900">
    <property type="entry name" value="Phospholipid_Metab_Enz"/>
</dbReference>
<evidence type="ECO:0000259" key="2">
    <source>
        <dbReference type="PROSITE" id="PS51704"/>
    </source>
</evidence>
<dbReference type="InterPro" id="IPR011044">
    <property type="entry name" value="Quino_amine_DH_bsu"/>
</dbReference>
<dbReference type="InterPro" id="IPR029052">
    <property type="entry name" value="Metallo-depent_PP-like"/>
</dbReference>
<dbReference type="STRING" id="89524.SAMN05444370_11272"/>
<dbReference type="GO" id="GO:0016158">
    <property type="term" value="F:inositol hexakisphosphate 3-phosphatase activity"/>
    <property type="evidence" value="ECO:0007669"/>
    <property type="project" value="InterPro"/>
</dbReference>
<dbReference type="InterPro" id="IPR030395">
    <property type="entry name" value="GP_PDE_dom"/>
</dbReference>
<dbReference type="Gene3D" id="2.120.10.30">
    <property type="entry name" value="TolB, C-terminal domain"/>
    <property type="match status" value="1"/>
</dbReference>
<dbReference type="InterPro" id="IPR003431">
    <property type="entry name" value="B-propeller_Phytase"/>
</dbReference>
<dbReference type="InterPro" id="IPR038607">
    <property type="entry name" value="PhoD-like_sf"/>
</dbReference>
<dbReference type="Pfam" id="PF09423">
    <property type="entry name" value="PhoD"/>
    <property type="match status" value="1"/>
</dbReference>
<dbReference type="GO" id="GO:0008081">
    <property type="term" value="F:phosphoric diester hydrolase activity"/>
    <property type="evidence" value="ECO:0007669"/>
    <property type="project" value="InterPro"/>
</dbReference>
<dbReference type="SUPFAM" id="SSF56219">
    <property type="entry name" value="DNase I-like"/>
    <property type="match status" value="1"/>
</dbReference>
<dbReference type="CDD" id="cd07389">
    <property type="entry name" value="MPP_PhoD"/>
    <property type="match status" value="1"/>
</dbReference>
<gene>
    <name evidence="3" type="ORF">SAMN05444370_11272</name>
</gene>
<dbReference type="InterPro" id="IPR036691">
    <property type="entry name" value="Endo/exonu/phosph_ase_sf"/>
</dbReference>
<dbReference type="InterPro" id="IPR027372">
    <property type="entry name" value="Phytase-like_dom"/>
</dbReference>
<dbReference type="SUPFAM" id="SSF50969">
    <property type="entry name" value="YVTN repeat-like/Quinoprotein amine dehydrogenase"/>
    <property type="match status" value="1"/>
</dbReference>
<evidence type="ECO:0000313" key="4">
    <source>
        <dbReference type="Proteomes" id="UP000198703"/>
    </source>
</evidence>
<dbReference type="Pfam" id="PF03009">
    <property type="entry name" value="GDPD"/>
    <property type="match status" value="1"/>
</dbReference>
<dbReference type="EMBL" id="FNQM01000012">
    <property type="protein sequence ID" value="SEA80529.1"/>
    <property type="molecule type" value="Genomic_DNA"/>
</dbReference>
<reference evidence="3 4" key="1">
    <citation type="submission" date="2016-10" db="EMBL/GenBank/DDBJ databases">
        <authorList>
            <person name="de Groot N.N."/>
        </authorList>
    </citation>
    <scope>NUCLEOTIDE SEQUENCE [LARGE SCALE GENOMIC DNA]</scope>
    <source>
        <strain evidence="3 4">DSM 15345</strain>
    </source>
</reference>
<keyword evidence="4" id="KW-1185">Reference proteome</keyword>
<proteinExistence type="predicted"/>
<dbReference type="Proteomes" id="UP000198703">
    <property type="component" value="Unassembled WGS sequence"/>
</dbReference>
<protein>
    <submittedName>
        <fullName evidence="3">3-phytase (Myo-inositol-hexaphosphate 3-phosphohydrolase)</fullName>
    </submittedName>
</protein>
<feature type="domain" description="BPP" evidence="1">
    <location>
        <begin position="1123"/>
        <end position="1465"/>
    </location>
</feature>
<dbReference type="PROSITE" id="PS51662">
    <property type="entry name" value="BP_PHYTASE"/>
    <property type="match status" value="1"/>
</dbReference>
<dbReference type="Gene3D" id="3.20.20.190">
    <property type="entry name" value="Phosphatidylinositol (PI) phosphodiesterase"/>
    <property type="match status" value="1"/>
</dbReference>